<dbReference type="GeneID" id="3864081"/>
<name>Q4UJ36_THEAN</name>
<dbReference type="GO" id="GO:0016538">
    <property type="term" value="F:cyclin-dependent protein serine/threonine kinase regulator activity"/>
    <property type="evidence" value="ECO:0007669"/>
    <property type="project" value="InterPro"/>
</dbReference>
<dbReference type="VEuPathDB" id="PiroplasmaDB:TA09630"/>
<dbReference type="InterPro" id="IPR000789">
    <property type="entry name" value="Cyclin-dep_kinase_reg-sub"/>
</dbReference>
<dbReference type="InterPro" id="IPR036858">
    <property type="entry name" value="Cyclin-dep_kinase_reg-sub_sf"/>
</dbReference>
<evidence type="ECO:0000313" key="1">
    <source>
        <dbReference type="EMBL" id="CAI72903.1"/>
    </source>
</evidence>
<gene>
    <name evidence="1" type="ORF">TA09630</name>
</gene>
<reference evidence="1 2" key="1">
    <citation type="journal article" date="2005" name="Science">
        <title>Genome of the host-cell transforming parasite Theileria annulata compared with T. parva.</title>
        <authorList>
            <person name="Pain A."/>
            <person name="Renauld H."/>
            <person name="Berriman M."/>
            <person name="Murphy L."/>
            <person name="Yeats C.A."/>
            <person name="Weir W."/>
            <person name="Kerhornou A."/>
            <person name="Aslett M."/>
            <person name="Bishop R."/>
            <person name="Bouchier C."/>
            <person name="Cochet M."/>
            <person name="Coulson R.M.R."/>
            <person name="Cronin A."/>
            <person name="de Villiers E.P."/>
            <person name="Fraser A."/>
            <person name="Fosker N."/>
            <person name="Gardner M."/>
            <person name="Goble A."/>
            <person name="Griffiths-Jones S."/>
            <person name="Harris D.E."/>
            <person name="Katzer F."/>
            <person name="Larke N."/>
            <person name="Lord A."/>
            <person name="Maser P."/>
            <person name="McKellar S."/>
            <person name="Mooney P."/>
            <person name="Morton F."/>
            <person name="Nene V."/>
            <person name="O'Neil S."/>
            <person name="Price C."/>
            <person name="Quail M.A."/>
            <person name="Rabbinowitsch E."/>
            <person name="Rawlings N.D."/>
            <person name="Rutter S."/>
            <person name="Saunders D."/>
            <person name="Seeger K."/>
            <person name="Shah T."/>
            <person name="Squares R."/>
            <person name="Squares S."/>
            <person name="Tivey A."/>
            <person name="Walker A.R."/>
            <person name="Woodward J."/>
            <person name="Dobbelaere D.A.E."/>
            <person name="Langsley G."/>
            <person name="Rajandream M.A."/>
            <person name="McKeever D."/>
            <person name="Shiels B."/>
            <person name="Tait A."/>
            <person name="Barrell B.G."/>
            <person name="Hall N."/>
        </authorList>
    </citation>
    <scope>NUCLEOTIDE SEQUENCE [LARGE SCALE GENOMIC DNA]</scope>
    <source>
        <strain evidence="2">Ankara</strain>
    </source>
</reference>
<protein>
    <submittedName>
        <fullName evidence="1">Cyclin-dependent kinase regulatory subunit, putative</fullName>
    </submittedName>
</protein>
<organism evidence="1 2">
    <name type="scientific">Theileria annulata</name>
    <dbReference type="NCBI Taxonomy" id="5874"/>
    <lineage>
        <taxon>Eukaryota</taxon>
        <taxon>Sar</taxon>
        <taxon>Alveolata</taxon>
        <taxon>Apicomplexa</taxon>
        <taxon>Aconoidasida</taxon>
        <taxon>Piroplasmida</taxon>
        <taxon>Theileriidae</taxon>
        <taxon>Theileria</taxon>
    </lineage>
</organism>
<dbReference type="AlphaFoldDB" id="Q4UJ36"/>
<dbReference type="EMBL" id="CR940347">
    <property type="protein sequence ID" value="CAI72903.1"/>
    <property type="molecule type" value="Genomic_DNA"/>
</dbReference>
<dbReference type="RefSeq" id="XP_953581.1">
    <property type="nucleotide sequence ID" value="XM_948488.1"/>
</dbReference>
<dbReference type="SUPFAM" id="SSF55637">
    <property type="entry name" value="Cell cycle regulatory proteins"/>
    <property type="match status" value="1"/>
</dbReference>
<keyword evidence="2" id="KW-1185">Reference proteome</keyword>
<proteinExistence type="predicted"/>
<evidence type="ECO:0000313" key="2">
    <source>
        <dbReference type="Proteomes" id="UP000001950"/>
    </source>
</evidence>
<dbReference type="Pfam" id="PF01111">
    <property type="entry name" value="CKS"/>
    <property type="match status" value="1"/>
</dbReference>
<accession>Q4UJ36</accession>
<dbReference type="OrthoDB" id="440676at2759"/>
<sequence length="53" mass="6530">MLPREYIMNINGYGKRLLKEYEWKQFGIQISNEWIHIGYSPYELHILIFQKIN</sequence>
<dbReference type="KEGG" id="tan:TA09630"/>
<dbReference type="Proteomes" id="UP000001950">
    <property type="component" value="Chromosome 1"/>
</dbReference>
<dbReference type="InParanoid" id="Q4UJ36"/>
<dbReference type="Gene3D" id="3.30.170.10">
    <property type="entry name" value="Cyclin-dependent kinase, regulatory subunit"/>
    <property type="match status" value="1"/>
</dbReference>